<evidence type="ECO:0000256" key="2">
    <source>
        <dbReference type="ARBA" id="ARBA00023125"/>
    </source>
</evidence>
<feature type="domain" description="HTH araC/xylS-type" evidence="4">
    <location>
        <begin position="238"/>
        <end position="336"/>
    </location>
</feature>
<dbReference type="Pfam" id="PF12625">
    <property type="entry name" value="Arabinose_bd"/>
    <property type="match status" value="1"/>
</dbReference>
<dbReference type="InterPro" id="IPR032687">
    <property type="entry name" value="AraC-type_N"/>
</dbReference>
<evidence type="ECO:0000313" key="5">
    <source>
        <dbReference type="EMBL" id="RMA80977.1"/>
    </source>
</evidence>
<dbReference type="GO" id="GO:0005829">
    <property type="term" value="C:cytosol"/>
    <property type="evidence" value="ECO:0007669"/>
    <property type="project" value="TreeGrafter"/>
</dbReference>
<dbReference type="InterPro" id="IPR009057">
    <property type="entry name" value="Homeodomain-like_sf"/>
</dbReference>
<comment type="caution">
    <text evidence="5">The sequence shown here is derived from an EMBL/GenBank/DDBJ whole genome shotgun (WGS) entry which is preliminary data.</text>
</comment>
<dbReference type="AlphaFoldDB" id="A0A3M0A8W3"/>
<evidence type="ECO:0000313" key="6">
    <source>
        <dbReference type="Proteomes" id="UP000267187"/>
    </source>
</evidence>
<proteinExistence type="predicted"/>
<dbReference type="OrthoDB" id="5582699at2"/>
<dbReference type="PROSITE" id="PS01124">
    <property type="entry name" value="HTH_ARAC_FAMILY_2"/>
    <property type="match status" value="1"/>
</dbReference>
<dbReference type="InterPro" id="IPR020449">
    <property type="entry name" value="Tscrpt_reg_AraC-type_HTH"/>
</dbReference>
<keyword evidence="1" id="KW-0805">Transcription regulation</keyword>
<name>A0A3M0A8W3_9GAMM</name>
<dbReference type="Pfam" id="PF12833">
    <property type="entry name" value="HTH_18"/>
    <property type="match status" value="1"/>
</dbReference>
<keyword evidence="2" id="KW-0238">DNA-binding</keyword>
<dbReference type="PANTHER" id="PTHR47894">
    <property type="entry name" value="HTH-TYPE TRANSCRIPTIONAL REGULATOR GADX"/>
    <property type="match status" value="1"/>
</dbReference>
<gene>
    <name evidence="5" type="ORF">DFR27_0767</name>
</gene>
<keyword evidence="6" id="KW-1185">Reference proteome</keyword>
<dbReference type="GO" id="GO:0003700">
    <property type="term" value="F:DNA-binding transcription factor activity"/>
    <property type="evidence" value="ECO:0007669"/>
    <property type="project" value="InterPro"/>
</dbReference>
<dbReference type="Gene3D" id="1.10.10.60">
    <property type="entry name" value="Homeodomain-like"/>
    <property type="match status" value="1"/>
</dbReference>
<dbReference type="GO" id="GO:0000976">
    <property type="term" value="F:transcription cis-regulatory region binding"/>
    <property type="evidence" value="ECO:0007669"/>
    <property type="project" value="TreeGrafter"/>
</dbReference>
<dbReference type="InterPro" id="IPR018060">
    <property type="entry name" value="HTH_AraC"/>
</dbReference>
<organism evidence="5 6">
    <name type="scientific">Umboniibacter marinipuniceus</name>
    <dbReference type="NCBI Taxonomy" id="569599"/>
    <lineage>
        <taxon>Bacteria</taxon>
        <taxon>Pseudomonadati</taxon>
        <taxon>Pseudomonadota</taxon>
        <taxon>Gammaproteobacteria</taxon>
        <taxon>Cellvibrionales</taxon>
        <taxon>Cellvibrionaceae</taxon>
        <taxon>Umboniibacter</taxon>
    </lineage>
</organism>
<dbReference type="PRINTS" id="PR00032">
    <property type="entry name" value="HTHARAC"/>
</dbReference>
<dbReference type="SMART" id="SM00342">
    <property type="entry name" value="HTH_ARAC"/>
    <property type="match status" value="1"/>
</dbReference>
<sequence length="344" mass="38897">MSKLIVPKSLLSAQLAGVGEDSALAKSLLLQAGLASDTLESLDGSITLAQYSHILTLLFQTLDDEAGGFLLKPMRLGSFDLMCHGLMGAEDLGAALVRLARFSRVLSEELSYRLWEFEEEVFFEINYRNEQQKQSSFFLSAIATICMRLWCWLVDQPLLLHRVEFSFEQPPFSDELEAIFSTGISYGKATTRLVMPSDYLRYPLRQNQASLKTFLEAAPLSLLTQYRKDDSFTAQLNGCMSALIESGVRFADIRFEHIASELSLPPHTLRRRLKDESQSFQSLYDNYRRRTAMAWLQNRDEPLAIIAEELGFSEPAAFHRAFKRWTGQSPSSYRKSLLSGTSSV</sequence>
<evidence type="ECO:0000256" key="3">
    <source>
        <dbReference type="ARBA" id="ARBA00023163"/>
    </source>
</evidence>
<keyword evidence="3" id="KW-0804">Transcription</keyword>
<dbReference type="Proteomes" id="UP000267187">
    <property type="component" value="Unassembled WGS sequence"/>
</dbReference>
<protein>
    <submittedName>
        <fullName evidence="5">Helix-turn-helix protein</fullName>
    </submittedName>
</protein>
<evidence type="ECO:0000256" key="1">
    <source>
        <dbReference type="ARBA" id="ARBA00023015"/>
    </source>
</evidence>
<accession>A0A3M0A8W3</accession>
<dbReference type="RefSeq" id="WP_121876146.1">
    <property type="nucleotide sequence ID" value="NZ_REFJ01000002.1"/>
</dbReference>
<reference evidence="5 6" key="1">
    <citation type="submission" date="2018-10" db="EMBL/GenBank/DDBJ databases">
        <title>Genomic Encyclopedia of Type Strains, Phase IV (KMG-IV): sequencing the most valuable type-strain genomes for metagenomic binning, comparative biology and taxonomic classification.</title>
        <authorList>
            <person name="Goeker M."/>
        </authorList>
    </citation>
    <scope>NUCLEOTIDE SEQUENCE [LARGE SCALE GENOMIC DNA]</scope>
    <source>
        <strain evidence="5 6">DSM 25080</strain>
    </source>
</reference>
<dbReference type="EMBL" id="REFJ01000002">
    <property type="protein sequence ID" value="RMA80977.1"/>
    <property type="molecule type" value="Genomic_DNA"/>
</dbReference>
<dbReference type="SUPFAM" id="SSF46689">
    <property type="entry name" value="Homeodomain-like"/>
    <property type="match status" value="1"/>
</dbReference>
<dbReference type="PANTHER" id="PTHR47894:SF1">
    <property type="entry name" value="HTH-TYPE TRANSCRIPTIONAL REGULATOR VQSM"/>
    <property type="match status" value="1"/>
</dbReference>
<evidence type="ECO:0000259" key="4">
    <source>
        <dbReference type="PROSITE" id="PS01124"/>
    </source>
</evidence>